<keyword evidence="10" id="KW-1185">Reference proteome</keyword>
<keyword evidence="5" id="KW-0418">Kinase</keyword>
<comment type="catalytic activity">
    <reaction evidence="7">
        <text>L-threonyl-[protein] + ATP = O-phospho-L-threonyl-[protein] + ADP + H(+)</text>
        <dbReference type="Rhea" id="RHEA:46608"/>
        <dbReference type="Rhea" id="RHEA-COMP:11060"/>
        <dbReference type="Rhea" id="RHEA-COMP:11605"/>
        <dbReference type="ChEBI" id="CHEBI:15378"/>
        <dbReference type="ChEBI" id="CHEBI:30013"/>
        <dbReference type="ChEBI" id="CHEBI:30616"/>
        <dbReference type="ChEBI" id="CHEBI:61977"/>
        <dbReference type="ChEBI" id="CHEBI:456216"/>
        <dbReference type="EC" id="2.7.11.1"/>
    </reaction>
</comment>
<dbReference type="GO" id="GO:0005524">
    <property type="term" value="F:ATP binding"/>
    <property type="evidence" value="ECO:0007669"/>
    <property type="project" value="UniProtKB-KW"/>
</dbReference>
<dbReference type="SUPFAM" id="SSF56112">
    <property type="entry name" value="Protein kinase-like (PK-like)"/>
    <property type="match status" value="1"/>
</dbReference>
<dbReference type="RefSeq" id="XP_026632509.1">
    <property type="nucleotide sequence ID" value="XM_026764215.1"/>
</dbReference>
<sequence length="57" mass="6984">MRRFERIYDVVEPVEEYRHGGYHPVHLHDVFYQRYKIIGKLAFGQYSTVWLAKDQKL</sequence>
<evidence type="ECO:0000313" key="10">
    <source>
        <dbReference type="Proteomes" id="UP000253729"/>
    </source>
</evidence>
<name>A0A3F3QK14_9EURO</name>
<proteinExistence type="predicted"/>
<dbReference type="GO" id="GO:0004674">
    <property type="term" value="F:protein serine/threonine kinase activity"/>
    <property type="evidence" value="ECO:0007669"/>
    <property type="project" value="UniProtKB-KW"/>
</dbReference>
<evidence type="ECO:0000256" key="8">
    <source>
        <dbReference type="ARBA" id="ARBA00048679"/>
    </source>
</evidence>
<dbReference type="STRING" id="1341132.A0A3F3QK14"/>
<keyword evidence="3" id="KW-0808">Transferase</keyword>
<gene>
    <name evidence="9" type="ORF">BDQ94DRAFT_133170</name>
</gene>
<keyword evidence="4" id="KW-0547">Nucleotide-binding</keyword>
<evidence type="ECO:0000256" key="2">
    <source>
        <dbReference type="ARBA" id="ARBA00022527"/>
    </source>
</evidence>
<dbReference type="EC" id="2.7.11.1" evidence="1"/>
<evidence type="ECO:0000256" key="3">
    <source>
        <dbReference type="ARBA" id="ARBA00022679"/>
    </source>
</evidence>
<dbReference type="Gene3D" id="3.30.200.20">
    <property type="entry name" value="Phosphorylase Kinase, domain 1"/>
    <property type="match status" value="1"/>
</dbReference>
<accession>A0A3F3QK14</accession>
<dbReference type="InterPro" id="IPR011009">
    <property type="entry name" value="Kinase-like_dom_sf"/>
</dbReference>
<organism evidence="9 10">
    <name type="scientific">Aspergillus welwitschiae</name>
    <dbReference type="NCBI Taxonomy" id="1341132"/>
    <lineage>
        <taxon>Eukaryota</taxon>
        <taxon>Fungi</taxon>
        <taxon>Dikarya</taxon>
        <taxon>Ascomycota</taxon>
        <taxon>Pezizomycotina</taxon>
        <taxon>Eurotiomycetes</taxon>
        <taxon>Eurotiomycetidae</taxon>
        <taxon>Eurotiales</taxon>
        <taxon>Aspergillaceae</taxon>
        <taxon>Aspergillus</taxon>
        <taxon>Aspergillus subgen. Circumdati</taxon>
    </lineage>
</organism>
<dbReference type="GO" id="GO:0050684">
    <property type="term" value="P:regulation of mRNA processing"/>
    <property type="evidence" value="ECO:0007669"/>
    <property type="project" value="TreeGrafter"/>
</dbReference>
<dbReference type="Proteomes" id="UP000253729">
    <property type="component" value="Unassembled WGS sequence"/>
</dbReference>
<evidence type="ECO:0000256" key="6">
    <source>
        <dbReference type="ARBA" id="ARBA00022840"/>
    </source>
</evidence>
<dbReference type="InterPro" id="IPR051334">
    <property type="entry name" value="SRPK"/>
</dbReference>
<evidence type="ECO:0000313" key="9">
    <source>
        <dbReference type="EMBL" id="RDH39487.1"/>
    </source>
</evidence>
<dbReference type="GO" id="GO:0000245">
    <property type="term" value="P:spliceosomal complex assembly"/>
    <property type="evidence" value="ECO:0007669"/>
    <property type="project" value="TreeGrafter"/>
</dbReference>
<comment type="catalytic activity">
    <reaction evidence="8">
        <text>L-seryl-[protein] + ATP = O-phospho-L-seryl-[protein] + ADP + H(+)</text>
        <dbReference type="Rhea" id="RHEA:17989"/>
        <dbReference type="Rhea" id="RHEA-COMP:9863"/>
        <dbReference type="Rhea" id="RHEA-COMP:11604"/>
        <dbReference type="ChEBI" id="CHEBI:15378"/>
        <dbReference type="ChEBI" id="CHEBI:29999"/>
        <dbReference type="ChEBI" id="CHEBI:30616"/>
        <dbReference type="ChEBI" id="CHEBI:83421"/>
        <dbReference type="ChEBI" id="CHEBI:456216"/>
        <dbReference type="EC" id="2.7.11.1"/>
    </reaction>
</comment>
<reference evidence="9 10" key="1">
    <citation type="submission" date="2018-07" db="EMBL/GenBank/DDBJ databases">
        <title>The genomes of Aspergillus section Nigri reveals drivers in fungal speciation.</title>
        <authorList>
            <consortium name="DOE Joint Genome Institute"/>
            <person name="Vesth T.C."/>
            <person name="Nybo J."/>
            <person name="Theobald S."/>
            <person name="Brandl J."/>
            <person name="Frisvad J.C."/>
            <person name="Nielsen K.F."/>
            <person name="Lyhne E.K."/>
            <person name="Kogle M.E."/>
            <person name="Kuo A."/>
            <person name="Riley R."/>
            <person name="Clum A."/>
            <person name="Nolan M."/>
            <person name="Lipzen A."/>
            <person name="Salamov A."/>
            <person name="Henrissat B."/>
            <person name="Wiebenga A."/>
            <person name="De vries R.P."/>
            <person name="Grigoriev I.V."/>
            <person name="Mortensen U.H."/>
            <person name="Andersen M.R."/>
            <person name="Baker S.E."/>
        </authorList>
    </citation>
    <scope>NUCLEOTIDE SEQUENCE [LARGE SCALE GENOMIC DNA]</scope>
    <source>
        <strain evidence="9 10">CBS 139.54b</strain>
    </source>
</reference>
<keyword evidence="6" id="KW-0067">ATP-binding</keyword>
<dbReference type="GeneID" id="38132571"/>
<evidence type="ECO:0000256" key="5">
    <source>
        <dbReference type="ARBA" id="ARBA00022777"/>
    </source>
</evidence>
<keyword evidence="2" id="KW-0723">Serine/threonine-protein kinase</keyword>
<dbReference type="PANTHER" id="PTHR47634:SF9">
    <property type="entry name" value="PROTEIN KINASE DOMAIN-CONTAINING PROTEIN-RELATED"/>
    <property type="match status" value="1"/>
</dbReference>
<evidence type="ECO:0000256" key="4">
    <source>
        <dbReference type="ARBA" id="ARBA00022741"/>
    </source>
</evidence>
<dbReference type="EMBL" id="KZ852032">
    <property type="protein sequence ID" value="RDH39487.1"/>
    <property type="molecule type" value="Genomic_DNA"/>
</dbReference>
<evidence type="ECO:0000256" key="7">
    <source>
        <dbReference type="ARBA" id="ARBA00047899"/>
    </source>
</evidence>
<dbReference type="PANTHER" id="PTHR47634">
    <property type="entry name" value="PROTEIN KINASE DOMAIN-CONTAINING PROTEIN-RELATED"/>
    <property type="match status" value="1"/>
</dbReference>
<dbReference type="AlphaFoldDB" id="A0A3F3QK14"/>
<protein>
    <recommendedName>
        <fullName evidence="1">non-specific serine/threonine protein kinase</fullName>
        <ecNumber evidence="1">2.7.11.1</ecNumber>
    </recommendedName>
</protein>
<evidence type="ECO:0000256" key="1">
    <source>
        <dbReference type="ARBA" id="ARBA00012513"/>
    </source>
</evidence>